<gene>
    <name evidence="2" type="ORF">IQ247_28195</name>
</gene>
<organism evidence="2 3">
    <name type="scientific">Plectonema cf. radiosum LEGE 06105</name>
    <dbReference type="NCBI Taxonomy" id="945769"/>
    <lineage>
        <taxon>Bacteria</taxon>
        <taxon>Bacillati</taxon>
        <taxon>Cyanobacteriota</taxon>
        <taxon>Cyanophyceae</taxon>
        <taxon>Oscillatoriophycideae</taxon>
        <taxon>Oscillatoriales</taxon>
        <taxon>Microcoleaceae</taxon>
        <taxon>Plectonema</taxon>
    </lineage>
</organism>
<protein>
    <submittedName>
        <fullName evidence="2">Uncharacterized protein</fullName>
    </submittedName>
</protein>
<keyword evidence="3" id="KW-1185">Reference proteome</keyword>
<reference evidence="2" key="1">
    <citation type="submission" date="2020-10" db="EMBL/GenBank/DDBJ databases">
        <authorList>
            <person name="Castelo-Branco R."/>
            <person name="Eusebio N."/>
            <person name="Adriana R."/>
            <person name="Vieira A."/>
            <person name="Brugerolle De Fraissinette N."/>
            <person name="Rezende De Castro R."/>
            <person name="Schneider M.P."/>
            <person name="Vasconcelos V."/>
            <person name="Leao P.N."/>
        </authorList>
    </citation>
    <scope>NUCLEOTIDE SEQUENCE</scope>
    <source>
        <strain evidence="2">LEGE 06105</strain>
    </source>
</reference>
<dbReference type="Proteomes" id="UP000620559">
    <property type="component" value="Unassembled WGS sequence"/>
</dbReference>
<name>A0A8J7K430_9CYAN</name>
<sequence length="65" mass="7177">MLPNNPQKISAETYINVPATSNFPTPPVIQPTPYDYLALLPAILTALTPLILGLKKKDKDDEDKE</sequence>
<dbReference type="RefSeq" id="WP_193925089.1">
    <property type="nucleotide sequence ID" value="NZ_JADEWL010000173.1"/>
</dbReference>
<evidence type="ECO:0000313" key="3">
    <source>
        <dbReference type="Proteomes" id="UP000620559"/>
    </source>
</evidence>
<keyword evidence="1" id="KW-0472">Membrane</keyword>
<keyword evidence="1" id="KW-0812">Transmembrane</keyword>
<dbReference type="AlphaFoldDB" id="A0A8J7K430"/>
<accession>A0A8J7K430</accession>
<dbReference type="EMBL" id="JADEWL010000173">
    <property type="protein sequence ID" value="MBE9216496.1"/>
    <property type="molecule type" value="Genomic_DNA"/>
</dbReference>
<evidence type="ECO:0000256" key="1">
    <source>
        <dbReference type="SAM" id="Phobius"/>
    </source>
</evidence>
<proteinExistence type="predicted"/>
<comment type="caution">
    <text evidence="2">The sequence shown here is derived from an EMBL/GenBank/DDBJ whole genome shotgun (WGS) entry which is preliminary data.</text>
</comment>
<feature type="transmembrane region" description="Helical" evidence="1">
    <location>
        <begin position="36"/>
        <end position="54"/>
    </location>
</feature>
<evidence type="ECO:0000313" key="2">
    <source>
        <dbReference type="EMBL" id="MBE9216496.1"/>
    </source>
</evidence>
<keyword evidence="1" id="KW-1133">Transmembrane helix</keyword>